<dbReference type="EMBL" id="GIFC01004324">
    <property type="protein sequence ID" value="MXU86407.1"/>
    <property type="molecule type" value="Transcribed_RNA"/>
</dbReference>
<name>A0A6B0UB93_IXORI</name>
<evidence type="ECO:0000256" key="1">
    <source>
        <dbReference type="SAM" id="MobiDB-lite"/>
    </source>
</evidence>
<reference evidence="2" key="1">
    <citation type="submission" date="2019-12" db="EMBL/GenBank/DDBJ databases">
        <title>An insight into the sialome of adult female Ixodes ricinus ticks feeding for 6 days.</title>
        <authorList>
            <person name="Perner J."/>
            <person name="Ribeiro J.M.C."/>
        </authorList>
    </citation>
    <scope>NUCLEOTIDE SEQUENCE</scope>
    <source>
        <strain evidence="2">Semi-engorged</strain>
        <tissue evidence="2">Salivary glands</tissue>
    </source>
</reference>
<feature type="region of interest" description="Disordered" evidence="1">
    <location>
        <begin position="1"/>
        <end position="35"/>
    </location>
</feature>
<proteinExistence type="predicted"/>
<protein>
    <submittedName>
        <fullName evidence="2">Uncharacterized protein</fullName>
    </submittedName>
</protein>
<sequence length="91" mass="9821">MSSFSRGSRGSSASALSSSVSSSSWEVHGSDTGFPRTWGCSQFATRMVRTELALLLKNLKSGLTIGFFSDSLSCQALFSQTAEQDSMWPKK</sequence>
<dbReference type="AlphaFoldDB" id="A0A6B0UB93"/>
<organism evidence="2">
    <name type="scientific">Ixodes ricinus</name>
    <name type="common">Common tick</name>
    <name type="synonym">Acarus ricinus</name>
    <dbReference type="NCBI Taxonomy" id="34613"/>
    <lineage>
        <taxon>Eukaryota</taxon>
        <taxon>Metazoa</taxon>
        <taxon>Ecdysozoa</taxon>
        <taxon>Arthropoda</taxon>
        <taxon>Chelicerata</taxon>
        <taxon>Arachnida</taxon>
        <taxon>Acari</taxon>
        <taxon>Parasitiformes</taxon>
        <taxon>Ixodida</taxon>
        <taxon>Ixodoidea</taxon>
        <taxon>Ixodidae</taxon>
        <taxon>Ixodinae</taxon>
        <taxon>Ixodes</taxon>
    </lineage>
</organism>
<accession>A0A6B0UB93</accession>
<feature type="compositionally biased region" description="Low complexity" evidence="1">
    <location>
        <begin position="1"/>
        <end position="24"/>
    </location>
</feature>
<evidence type="ECO:0000313" key="2">
    <source>
        <dbReference type="EMBL" id="MXU86407.1"/>
    </source>
</evidence>